<evidence type="ECO:0000313" key="2">
    <source>
        <dbReference type="Proteomes" id="UP000242699"/>
    </source>
</evidence>
<gene>
    <name evidence="1" type="ORF">C7B43_08460</name>
</gene>
<dbReference type="EMBL" id="PXYT01000016">
    <property type="protein sequence ID" value="PSR29366.1"/>
    <property type="molecule type" value="Genomic_DNA"/>
</dbReference>
<dbReference type="AlphaFoldDB" id="A0A2T2X4I1"/>
<sequence length="98" mass="11561">MKFSIGKHPESWSARYGIMIQGVWEREILATARRMPAIMQANSWTTGTSLKNKRFREIADESRHEQTIHNSKRRVFSSLKDHLKRPLRTTTIYFATLR</sequence>
<protein>
    <submittedName>
        <fullName evidence="1">Uncharacterized protein</fullName>
    </submittedName>
</protein>
<name>A0A2T2X4I1_9FIRM</name>
<reference evidence="1 2" key="1">
    <citation type="journal article" date="2014" name="BMC Genomics">
        <title>Comparison of environmental and isolate Sulfobacillus genomes reveals diverse carbon, sulfur, nitrogen, and hydrogen metabolisms.</title>
        <authorList>
            <person name="Justice N.B."/>
            <person name="Norman A."/>
            <person name="Brown C.T."/>
            <person name="Singh A."/>
            <person name="Thomas B.C."/>
            <person name="Banfield J.F."/>
        </authorList>
    </citation>
    <scope>NUCLEOTIDE SEQUENCE [LARGE SCALE GENOMIC DNA]</scope>
    <source>
        <strain evidence="1">AMDSBA1</strain>
    </source>
</reference>
<accession>A0A2T2X4I1</accession>
<dbReference type="Proteomes" id="UP000242699">
    <property type="component" value="Unassembled WGS sequence"/>
</dbReference>
<organism evidence="1 2">
    <name type="scientific">Sulfobacillus benefaciens</name>
    <dbReference type="NCBI Taxonomy" id="453960"/>
    <lineage>
        <taxon>Bacteria</taxon>
        <taxon>Bacillati</taxon>
        <taxon>Bacillota</taxon>
        <taxon>Clostridia</taxon>
        <taxon>Eubacteriales</taxon>
        <taxon>Clostridiales Family XVII. Incertae Sedis</taxon>
        <taxon>Sulfobacillus</taxon>
    </lineage>
</organism>
<evidence type="ECO:0000313" key="1">
    <source>
        <dbReference type="EMBL" id="PSR29366.1"/>
    </source>
</evidence>
<comment type="caution">
    <text evidence="1">The sequence shown here is derived from an EMBL/GenBank/DDBJ whole genome shotgun (WGS) entry which is preliminary data.</text>
</comment>
<proteinExistence type="predicted"/>